<proteinExistence type="predicted"/>
<comment type="caution">
    <text evidence="2">The sequence shown here is derived from an EMBL/GenBank/DDBJ whole genome shotgun (WGS) entry which is preliminary data.</text>
</comment>
<gene>
    <name evidence="2" type="ORF">GCM10007874_44130</name>
</gene>
<organism evidence="2 3">
    <name type="scientific">Labrys miyagiensis</name>
    <dbReference type="NCBI Taxonomy" id="346912"/>
    <lineage>
        <taxon>Bacteria</taxon>
        <taxon>Pseudomonadati</taxon>
        <taxon>Pseudomonadota</taxon>
        <taxon>Alphaproteobacteria</taxon>
        <taxon>Hyphomicrobiales</taxon>
        <taxon>Xanthobacteraceae</taxon>
        <taxon>Labrys</taxon>
    </lineage>
</organism>
<accession>A0ABQ6CT72</accession>
<evidence type="ECO:0000256" key="1">
    <source>
        <dbReference type="SAM" id="MobiDB-lite"/>
    </source>
</evidence>
<keyword evidence="3" id="KW-1185">Reference proteome</keyword>
<name>A0ABQ6CT72_9HYPH</name>
<reference evidence="3" key="1">
    <citation type="journal article" date="2019" name="Int. J. Syst. Evol. Microbiol.">
        <title>The Global Catalogue of Microorganisms (GCM) 10K type strain sequencing project: providing services to taxonomists for standard genome sequencing and annotation.</title>
        <authorList>
            <consortium name="The Broad Institute Genomics Platform"/>
            <consortium name="The Broad Institute Genome Sequencing Center for Infectious Disease"/>
            <person name="Wu L."/>
            <person name="Ma J."/>
        </authorList>
    </citation>
    <scope>NUCLEOTIDE SEQUENCE [LARGE SCALE GENOMIC DNA]</scope>
    <source>
        <strain evidence="3">NBRC 101365</strain>
    </source>
</reference>
<dbReference type="InterPro" id="IPR045709">
    <property type="entry name" value="DUF6065"/>
</dbReference>
<protein>
    <submittedName>
        <fullName evidence="2">Uncharacterized protein</fullName>
    </submittedName>
</protein>
<dbReference type="Proteomes" id="UP001156882">
    <property type="component" value="Unassembled WGS sequence"/>
</dbReference>
<evidence type="ECO:0000313" key="2">
    <source>
        <dbReference type="EMBL" id="GLS21396.1"/>
    </source>
</evidence>
<feature type="region of interest" description="Disordered" evidence="1">
    <location>
        <begin position="228"/>
        <end position="257"/>
    </location>
</feature>
<dbReference type="Pfam" id="PF19541">
    <property type="entry name" value="DUF6065"/>
    <property type="match status" value="1"/>
</dbReference>
<dbReference type="EMBL" id="BSPC01000048">
    <property type="protein sequence ID" value="GLS21396.1"/>
    <property type="molecule type" value="Genomic_DNA"/>
</dbReference>
<evidence type="ECO:0000313" key="3">
    <source>
        <dbReference type="Proteomes" id="UP001156882"/>
    </source>
</evidence>
<sequence>MMAPPKLDCFALSPNPPELVASSSERDWMDRTSDHFAYRCTPLAIANATGWEVLNPSGFSATWTGGNGKDDIILRPHEAGRSLHQTGFFFGHGILSFHPGYLFRTDPGWVIWARGSPNRIKDGIHPLDGLVESNWLPFPFTMNWKFTRPCTVHFEKDEPFCFITVVPSVAIESIQPTIRPIEDASELHREYKIWASERTRFSAALNLGDPLAVEEKWQRNYLVGKSPSGRSIAGDDHRVKRSLRRPVSECPVKHEPE</sequence>